<dbReference type="InterPro" id="IPR031571">
    <property type="entry name" value="RcpC_dom"/>
</dbReference>
<dbReference type="Pfam" id="PF08666">
    <property type="entry name" value="SAF"/>
    <property type="match status" value="1"/>
</dbReference>
<sequence length="325" mass="33636">MDAKKIVLLIGALVIAVATALLARNMLSPGGAPQAAASAMQVDASTPHVLVATKALPVGTILDAESFRFQPWPKDLVEQAYYLKGKADPAKLAGSVVRNAITAGQPLTQGSVVMPGDRGFLAAALTPGMRAVTVPVQLAASVAGFIFPGDRVDMMLTQSVVGGGDGEPLKVSETILRNLRVLATDQRTDVMGDDGKPIVQPYSNVTLEVTPKLAEKIAVSQTLGSLSLALRSMADTPADIDAAIASGADLPDGNDPAAEKRMLAKIATTPIDSRSTYVTGADVSRYQRRTVPSKPPVATDKPVVTGPSVRIARGANVTVEPVGGK</sequence>
<dbReference type="Proteomes" id="UP000282977">
    <property type="component" value="Unassembled WGS sequence"/>
</dbReference>
<comment type="caution">
    <text evidence="2">The sequence shown here is derived from an EMBL/GenBank/DDBJ whole genome shotgun (WGS) entry which is preliminary data.</text>
</comment>
<protein>
    <submittedName>
        <fullName evidence="2">Flp pilus assembly protein CpaB</fullName>
    </submittedName>
</protein>
<accession>A0A437J9P0</accession>
<evidence type="ECO:0000313" key="2">
    <source>
        <dbReference type="EMBL" id="RVT42184.1"/>
    </source>
</evidence>
<evidence type="ECO:0000313" key="3">
    <source>
        <dbReference type="Proteomes" id="UP000282977"/>
    </source>
</evidence>
<name>A0A437J9P0_9SPHN</name>
<dbReference type="CDD" id="cd11614">
    <property type="entry name" value="SAF_CpaB_FlgA_like"/>
    <property type="match status" value="1"/>
</dbReference>
<proteinExistence type="predicted"/>
<reference evidence="2 3" key="1">
    <citation type="submission" date="2019-01" db="EMBL/GenBank/DDBJ databases">
        <authorList>
            <person name="Chen W.-M."/>
        </authorList>
    </citation>
    <scope>NUCLEOTIDE SEQUENCE [LARGE SCALE GENOMIC DNA]</scope>
    <source>
        <strain evidence="2 3">TLA-22</strain>
    </source>
</reference>
<dbReference type="OrthoDB" id="163768at2"/>
<evidence type="ECO:0000259" key="1">
    <source>
        <dbReference type="SMART" id="SM00858"/>
    </source>
</evidence>
<dbReference type="InterPro" id="IPR013974">
    <property type="entry name" value="SAF"/>
</dbReference>
<gene>
    <name evidence="2" type="primary">cpaB</name>
    <name evidence="2" type="ORF">ENE74_08205</name>
</gene>
<feature type="domain" description="SAF" evidence="1">
    <location>
        <begin position="47"/>
        <end position="113"/>
    </location>
</feature>
<dbReference type="InterPro" id="IPR017592">
    <property type="entry name" value="Pilus_assmbl_Flp-typ_CpaB"/>
</dbReference>
<dbReference type="EMBL" id="RZUL01000002">
    <property type="protein sequence ID" value="RVT42184.1"/>
    <property type="molecule type" value="Genomic_DNA"/>
</dbReference>
<dbReference type="SMART" id="SM00858">
    <property type="entry name" value="SAF"/>
    <property type="match status" value="1"/>
</dbReference>
<dbReference type="AlphaFoldDB" id="A0A437J9P0"/>
<keyword evidence="3" id="KW-1185">Reference proteome</keyword>
<dbReference type="Pfam" id="PF16976">
    <property type="entry name" value="RcpC"/>
    <property type="match status" value="1"/>
</dbReference>
<dbReference type="NCBIfam" id="TIGR03177">
    <property type="entry name" value="pilus_cpaB"/>
    <property type="match status" value="1"/>
</dbReference>
<dbReference type="RefSeq" id="WP_127690361.1">
    <property type="nucleotide sequence ID" value="NZ_RZUL01000002.1"/>
</dbReference>
<organism evidence="2 3">
    <name type="scientific">Sphingobium algorifonticola</name>
    <dbReference type="NCBI Taxonomy" id="2008318"/>
    <lineage>
        <taxon>Bacteria</taxon>
        <taxon>Pseudomonadati</taxon>
        <taxon>Pseudomonadota</taxon>
        <taxon>Alphaproteobacteria</taxon>
        <taxon>Sphingomonadales</taxon>
        <taxon>Sphingomonadaceae</taxon>
        <taxon>Sphingobium</taxon>
    </lineage>
</organism>